<dbReference type="EMBL" id="FQUU01000007">
    <property type="protein sequence ID" value="SHF18752.1"/>
    <property type="molecule type" value="Genomic_DNA"/>
</dbReference>
<evidence type="ECO:0000313" key="2">
    <source>
        <dbReference type="Proteomes" id="UP000184048"/>
    </source>
</evidence>
<organism evidence="1 2">
    <name type="scientific">Flavisolibacter ginsengisoli DSM 18119</name>
    <dbReference type="NCBI Taxonomy" id="1121884"/>
    <lineage>
        <taxon>Bacteria</taxon>
        <taxon>Pseudomonadati</taxon>
        <taxon>Bacteroidota</taxon>
        <taxon>Chitinophagia</taxon>
        <taxon>Chitinophagales</taxon>
        <taxon>Chitinophagaceae</taxon>
        <taxon>Flavisolibacter</taxon>
    </lineage>
</organism>
<accession>A0A1M4ZLS2</accession>
<gene>
    <name evidence="1" type="ORF">SAMN02745131_01985</name>
</gene>
<protein>
    <submittedName>
        <fullName evidence="1">Uncharacterized protein</fullName>
    </submittedName>
</protein>
<keyword evidence="2" id="KW-1185">Reference proteome</keyword>
<dbReference type="AlphaFoldDB" id="A0A1M4ZLS2"/>
<reference evidence="1 2" key="1">
    <citation type="submission" date="2016-11" db="EMBL/GenBank/DDBJ databases">
        <authorList>
            <person name="Jaros S."/>
            <person name="Januszkiewicz K."/>
            <person name="Wedrychowicz H."/>
        </authorList>
    </citation>
    <scope>NUCLEOTIDE SEQUENCE [LARGE SCALE GENOMIC DNA]</scope>
    <source>
        <strain evidence="1 2">DSM 18119</strain>
    </source>
</reference>
<name>A0A1M4ZLS2_9BACT</name>
<proteinExistence type="predicted"/>
<evidence type="ECO:0000313" key="1">
    <source>
        <dbReference type="EMBL" id="SHF18752.1"/>
    </source>
</evidence>
<dbReference type="Proteomes" id="UP000184048">
    <property type="component" value="Unassembled WGS sequence"/>
</dbReference>
<sequence>MEMRKESTEKRRRKIVHRGAELVRSVKPGQASVQAWEKETTRSFDFSKLYPAA</sequence>